<feature type="active site" description="Proton donor/acceptor" evidence="2">
    <location>
        <position position="10"/>
    </location>
</feature>
<dbReference type="GO" id="GO:0000287">
    <property type="term" value="F:magnesium ion binding"/>
    <property type="evidence" value="ECO:0007669"/>
    <property type="project" value="InterPro"/>
</dbReference>
<dbReference type="InterPro" id="IPR010976">
    <property type="entry name" value="B-phosphoglucomutase_hydrolase"/>
</dbReference>
<feature type="binding site" evidence="3">
    <location>
        <position position="53"/>
    </location>
    <ligand>
        <name>substrate</name>
    </ligand>
</feature>
<evidence type="ECO:0000256" key="3">
    <source>
        <dbReference type="PIRSR" id="PIRSR610972-2"/>
    </source>
</evidence>
<dbReference type="InterPro" id="IPR051806">
    <property type="entry name" value="HAD-like_SPP"/>
</dbReference>
<dbReference type="PANTHER" id="PTHR43481">
    <property type="entry name" value="FRUCTOSE-1-PHOSPHATE PHOSPHATASE"/>
    <property type="match status" value="1"/>
</dbReference>
<dbReference type="NCBIfam" id="TIGR01990">
    <property type="entry name" value="bPGM"/>
    <property type="match status" value="1"/>
</dbReference>
<reference evidence="6 7" key="1">
    <citation type="submission" date="2016-01" db="EMBL/GenBank/DDBJ databases">
        <title>Genome sequencing of Roseivirga spongicola UST030701-084.</title>
        <authorList>
            <person name="Selvaratnam C."/>
            <person name="Thevarajoo S."/>
            <person name="Goh K.M."/>
            <person name="Ee R."/>
            <person name="Chan K.-G."/>
            <person name="Chong C.S."/>
        </authorList>
    </citation>
    <scope>NUCLEOTIDE SEQUENCE [LARGE SCALE GENOMIC DNA]</scope>
    <source>
        <strain evidence="6 7">UST030701-084</strain>
    </source>
</reference>
<dbReference type="OrthoDB" id="9797743at2"/>
<feature type="binding site" evidence="4">
    <location>
        <position position="171"/>
    </location>
    <ligand>
        <name>Mg(2+)</name>
        <dbReference type="ChEBI" id="CHEBI:18420"/>
    </ligand>
</feature>
<dbReference type="RefSeq" id="WP_068222410.1">
    <property type="nucleotide sequence ID" value="NZ_CP139724.1"/>
</dbReference>
<feature type="active site" description="Proton donor/acceptor" evidence="2">
    <location>
        <position position="12"/>
    </location>
</feature>
<feature type="binding site" evidence="4">
    <location>
        <position position="10"/>
    </location>
    <ligand>
        <name>Mg(2+)</name>
        <dbReference type="ChEBI" id="CHEBI:18420"/>
    </ligand>
</feature>
<feature type="binding site" evidence="4">
    <location>
        <position position="12"/>
    </location>
    <ligand>
        <name>Mg(2+)</name>
        <dbReference type="ChEBI" id="CHEBI:18420"/>
    </ligand>
</feature>
<feature type="binding site" evidence="4">
    <location>
        <position position="170"/>
    </location>
    <ligand>
        <name>Mg(2+)</name>
        <dbReference type="ChEBI" id="CHEBI:18420"/>
    </ligand>
</feature>
<dbReference type="InterPro" id="IPR036412">
    <property type="entry name" value="HAD-like_sf"/>
</dbReference>
<comment type="cofactor">
    <cofactor evidence="4">
        <name>Mg(2+)</name>
        <dbReference type="ChEBI" id="CHEBI:18420"/>
    </cofactor>
    <text evidence="4">Binds 2 magnesium ions per subunit.</text>
</comment>
<dbReference type="SUPFAM" id="SSF56784">
    <property type="entry name" value="HAD-like"/>
    <property type="match status" value="1"/>
</dbReference>
<protein>
    <submittedName>
        <fullName evidence="6">Beta-phosphoglucomutase</fullName>
    </submittedName>
</protein>
<dbReference type="InterPro" id="IPR010972">
    <property type="entry name" value="Beta-PGM"/>
</dbReference>
<dbReference type="Pfam" id="PF00702">
    <property type="entry name" value="Hydrolase"/>
    <property type="match status" value="1"/>
</dbReference>
<feature type="binding site" evidence="3">
    <location>
        <begin position="10"/>
        <end position="12"/>
    </location>
    <ligand>
        <name>substrate</name>
    </ligand>
</feature>
<dbReference type="GO" id="GO:0005975">
    <property type="term" value="P:carbohydrate metabolic process"/>
    <property type="evidence" value="ECO:0007669"/>
    <property type="project" value="InterPro"/>
</dbReference>
<feature type="site" description="Important for catalytic activity and assists the phosphoryl transfer reaction to Asp8 by balancing charge and orienting the reacting groups" evidence="5">
    <location>
        <position position="115"/>
    </location>
</feature>
<evidence type="ECO:0000256" key="5">
    <source>
        <dbReference type="PIRSR" id="PIRSR610972-4"/>
    </source>
</evidence>
<evidence type="ECO:0000313" key="7">
    <source>
        <dbReference type="Proteomes" id="UP000075606"/>
    </source>
</evidence>
<comment type="similarity">
    <text evidence="1">Belongs to the HAD-like hydrolase superfamily. CbbY/CbbZ/Gph/YieH family.</text>
</comment>
<sequence>MTLPKACIFDLDGVIVDTVPAHFVAWKAMADELNIPFTEVDNEQLKGVSRTESMKRILAMGGMTKSNIEIEEMTTKKNHIYVEIISKMTPDDILPGVVEFLDLLDDNNIAIALGSSSKNAPVILEAVGLAHRFPVSVDGNQIAHSKPHPEVFLLGADRLGLSPSECVVFEDAISGVQAAKRGNFKCVGVGDSTVLSEADVVIPDMKNIDLTIFDNL</sequence>
<feature type="binding site" evidence="3">
    <location>
        <position position="77"/>
    </location>
    <ligand>
        <name>substrate</name>
    </ligand>
</feature>
<dbReference type="Gene3D" id="3.40.50.1000">
    <property type="entry name" value="HAD superfamily/HAD-like"/>
    <property type="match status" value="1"/>
</dbReference>
<feature type="binding site" evidence="3">
    <location>
        <position position="26"/>
    </location>
    <ligand>
        <name>substrate</name>
    </ligand>
</feature>
<keyword evidence="7" id="KW-1185">Reference proteome</keyword>
<dbReference type="SFLD" id="SFLDG01129">
    <property type="entry name" value="C1.5:_HAD__Beta-PGM__Phosphata"/>
    <property type="match status" value="1"/>
</dbReference>
<name>A0A150X4T2_9BACT</name>
<dbReference type="STRING" id="333140.AWW68_13565"/>
<feature type="site" description="Important for catalytic activity and assists the phosphoryl transfer reaction to Asp8 by balancing charge and orienting the reacting groups" evidence="5">
    <location>
        <position position="146"/>
    </location>
</feature>
<dbReference type="PANTHER" id="PTHR43481:SF4">
    <property type="entry name" value="GLYCEROL-1-PHOSPHATE PHOSPHOHYDROLASE 1-RELATED"/>
    <property type="match status" value="1"/>
</dbReference>
<gene>
    <name evidence="6" type="ORF">AWW68_13565</name>
</gene>
<dbReference type="NCBIfam" id="TIGR02009">
    <property type="entry name" value="PGMB-YQAB-SF"/>
    <property type="match status" value="1"/>
</dbReference>
<dbReference type="SFLD" id="SFLDS00003">
    <property type="entry name" value="Haloacid_Dehalogenase"/>
    <property type="match status" value="1"/>
</dbReference>
<dbReference type="AlphaFoldDB" id="A0A150X4T2"/>
<accession>A0A150X4T2</accession>
<comment type="caution">
    <text evidence="6">The sequence shown here is derived from an EMBL/GenBank/DDBJ whole genome shotgun (WGS) entry which is preliminary data.</text>
</comment>
<feature type="binding site" evidence="3">
    <location>
        <position position="146"/>
    </location>
    <ligand>
        <name>substrate</name>
    </ligand>
</feature>
<dbReference type="Gene3D" id="1.10.150.240">
    <property type="entry name" value="Putative phosphatase, domain 2"/>
    <property type="match status" value="1"/>
</dbReference>
<dbReference type="EMBL" id="LRPC01000028">
    <property type="protein sequence ID" value="KYG73708.1"/>
    <property type="molecule type" value="Genomic_DNA"/>
</dbReference>
<dbReference type="InterPro" id="IPR023198">
    <property type="entry name" value="PGP-like_dom2"/>
</dbReference>
<feature type="binding site" evidence="3">
    <location>
        <begin position="45"/>
        <end position="50"/>
    </location>
    <ligand>
        <name>substrate</name>
    </ligand>
</feature>
<evidence type="ECO:0000256" key="2">
    <source>
        <dbReference type="PIRSR" id="PIRSR610972-1"/>
    </source>
</evidence>
<dbReference type="GO" id="GO:0008801">
    <property type="term" value="F:beta-phosphoglucomutase activity"/>
    <property type="evidence" value="ECO:0007669"/>
    <property type="project" value="InterPro"/>
</dbReference>
<keyword evidence="4" id="KW-0460">Magnesium</keyword>
<dbReference type="NCBIfam" id="TIGR01509">
    <property type="entry name" value="HAD-SF-IA-v3"/>
    <property type="match status" value="1"/>
</dbReference>
<dbReference type="SFLD" id="SFLDG01135">
    <property type="entry name" value="C1.5.6:_HAD__Beta-PGM__Phospha"/>
    <property type="match status" value="1"/>
</dbReference>
<dbReference type="Proteomes" id="UP000075606">
    <property type="component" value="Unassembled WGS sequence"/>
</dbReference>
<proteinExistence type="inferred from homology"/>
<dbReference type="GO" id="GO:0050308">
    <property type="term" value="F:sugar-phosphatase activity"/>
    <property type="evidence" value="ECO:0007669"/>
    <property type="project" value="TreeGrafter"/>
</dbReference>
<evidence type="ECO:0000256" key="4">
    <source>
        <dbReference type="PIRSR" id="PIRSR610972-3"/>
    </source>
</evidence>
<dbReference type="InterPro" id="IPR023214">
    <property type="entry name" value="HAD_sf"/>
</dbReference>
<dbReference type="InterPro" id="IPR006439">
    <property type="entry name" value="HAD-SF_hydro_IA"/>
</dbReference>
<organism evidence="6 7">
    <name type="scientific">Roseivirga spongicola</name>
    <dbReference type="NCBI Taxonomy" id="333140"/>
    <lineage>
        <taxon>Bacteria</taxon>
        <taxon>Pseudomonadati</taxon>
        <taxon>Bacteroidota</taxon>
        <taxon>Cytophagia</taxon>
        <taxon>Cytophagales</taxon>
        <taxon>Roseivirgaceae</taxon>
        <taxon>Roseivirga</taxon>
    </lineage>
</organism>
<keyword evidence="4" id="KW-0479">Metal-binding</keyword>
<evidence type="ECO:0000313" key="6">
    <source>
        <dbReference type="EMBL" id="KYG73708.1"/>
    </source>
</evidence>
<feature type="binding site" evidence="3">
    <location>
        <begin position="115"/>
        <end position="119"/>
    </location>
    <ligand>
        <name>substrate</name>
    </ligand>
</feature>
<dbReference type="CDD" id="cd02598">
    <property type="entry name" value="HAD_BPGM"/>
    <property type="match status" value="1"/>
</dbReference>
<evidence type="ECO:0000256" key="1">
    <source>
        <dbReference type="ARBA" id="ARBA00006171"/>
    </source>
</evidence>